<feature type="region of interest" description="Disordered" evidence="2">
    <location>
        <begin position="64"/>
        <end position="91"/>
    </location>
</feature>
<comment type="subcellular location">
    <subcellularLocation>
        <location evidence="1">Virion</location>
    </subcellularLocation>
</comment>
<dbReference type="RefSeq" id="WP_156206143.1">
    <property type="nucleotide sequence ID" value="NZ_WHPN01000268.1"/>
</dbReference>
<evidence type="ECO:0000259" key="3">
    <source>
        <dbReference type="Pfam" id="PF05065"/>
    </source>
</evidence>
<dbReference type="InterPro" id="IPR054612">
    <property type="entry name" value="Phage_capsid-like_C"/>
</dbReference>
<sequence>MDLTHGQAVIRLKDIRAALEDLESRDELTGEDEQSFDELTREFAEVDQHRRQLERKSALEKVRSAVKATDRGPSSLRVERGAPSADTYDADPILNPDSVEECRFRNPWDVSEIRQFGRSRDELGAEYRARALSAVEKMTGASDGVRSAATKIIERHDDASGSIARMALATSSPEYLRAWSKLASGRGHMVSPDEQRALERALSLTDSAGGYLVPFQLDPTVVITSDGSANQIRQAARSVVASGDVWNGVSAGAVTWSWAAEAAQATDDSPTFAQPSINIHKAHGFVPISIEALEDAANVTAEVGRLLAFGKDSLEANAFISGTGTGQPQGLITALDAAGAGVVVNSTAANAVAAADVYALDSDLPARFRGNASFLANRSTYNEVRALGEGGGSDMWERIGNGMPSQLLGRPAYEAEAMAVGTTTTTDGTTGLEGQRSDSVLVFGDFHHYVIADRVGMQVEFINHLFGAAQRPTGQRGWYTYYRVGAGVTNAGAFRQLKA</sequence>
<feature type="domain" description="Phage capsid-like C-terminal" evidence="3">
    <location>
        <begin position="209"/>
        <end position="498"/>
    </location>
</feature>
<dbReference type="EMBL" id="WHPN01000268">
    <property type="protein sequence ID" value="KAF4408659.1"/>
    <property type="molecule type" value="Genomic_DNA"/>
</dbReference>
<organism evidence="4 5">
    <name type="scientific">Streptomyces lycii</name>
    <dbReference type="NCBI Taxonomy" id="2654337"/>
    <lineage>
        <taxon>Bacteria</taxon>
        <taxon>Bacillati</taxon>
        <taxon>Actinomycetota</taxon>
        <taxon>Actinomycetes</taxon>
        <taxon>Kitasatosporales</taxon>
        <taxon>Streptomycetaceae</taxon>
        <taxon>Streptomyces</taxon>
    </lineage>
</organism>
<dbReference type="Proteomes" id="UP000621266">
    <property type="component" value="Unassembled WGS sequence"/>
</dbReference>
<dbReference type="InterPro" id="IPR024455">
    <property type="entry name" value="Phage_capsid"/>
</dbReference>
<evidence type="ECO:0000313" key="4">
    <source>
        <dbReference type="EMBL" id="KAF4408659.1"/>
    </source>
</evidence>
<dbReference type="Gene3D" id="3.30.2400.10">
    <property type="entry name" value="Major capsid protein gp5"/>
    <property type="match status" value="1"/>
</dbReference>
<proteinExistence type="predicted"/>
<dbReference type="SUPFAM" id="SSF56563">
    <property type="entry name" value="Major capsid protein gp5"/>
    <property type="match status" value="1"/>
</dbReference>
<dbReference type="Pfam" id="PF05065">
    <property type="entry name" value="Phage_capsid"/>
    <property type="match status" value="1"/>
</dbReference>
<accession>A0ABQ7FJW8</accession>
<dbReference type="NCBIfam" id="TIGR01554">
    <property type="entry name" value="major_cap_HK97"/>
    <property type="match status" value="1"/>
</dbReference>
<comment type="caution">
    <text evidence="4">The sequence shown here is derived from an EMBL/GenBank/DDBJ whole genome shotgun (WGS) entry which is preliminary data.</text>
</comment>
<reference evidence="4 5" key="1">
    <citation type="submission" date="2019-10" db="EMBL/GenBank/DDBJ databases">
        <title>Streptomyces tenebrisbrunneis sp.nov., an endogenous actinomycete isolated from of Lycium ruthenicum.</title>
        <authorList>
            <person name="Ma L."/>
        </authorList>
    </citation>
    <scope>NUCLEOTIDE SEQUENCE [LARGE SCALE GENOMIC DNA]</scope>
    <source>
        <strain evidence="4 5">TRM 66187</strain>
    </source>
</reference>
<evidence type="ECO:0000313" key="5">
    <source>
        <dbReference type="Proteomes" id="UP000621266"/>
    </source>
</evidence>
<protein>
    <submittedName>
        <fullName evidence="4">Phage major capsid protein</fullName>
    </submittedName>
</protein>
<evidence type="ECO:0000256" key="2">
    <source>
        <dbReference type="SAM" id="MobiDB-lite"/>
    </source>
</evidence>
<name>A0ABQ7FJW8_9ACTN</name>
<keyword evidence="5" id="KW-1185">Reference proteome</keyword>
<evidence type="ECO:0000256" key="1">
    <source>
        <dbReference type="ARBA" id="ARBA00004328"/>
    </source>
</evidence>
<gene>
    <name evidence="4" type="ORF">GCU69_13255</name>
</gene>